<organism evidence="1 2">
    <name type="scientific">Archaeoglobus profundus (strain DSM 5631 / JCM 9629 / NBRC 100127 / Av18)</name>
    <dbReference type="NCBI Taxonomy" id="572546"/>
    <lineage>
        <taxon>Archaea</taxon>
        <taxon>Methanobacteriati</taxon>
        <taxon>Methanobacteriota</taxon>
        <taxon>Archaeoglobi</taxon>
        <taxon>Archaeoglobales</taxon>
        <taxon>Archaeoglobaceae</taxon>
        <taxon>Archaeoglobus</taxon>
    </lineage>
</organism>
<dbReference type="Proteomes" id="UP000001901">
    <property type="component" value="Chromosome"/>
</dbReference>
<dbReference type="AlphaFoldDB" id="D2RFW4"/>
<sequence>MVEEEREEIIEGEEALSGSFIRLVIKGDDNGMGFELTVKADDDLKKVEKVFMRVFERVSGLINGQREKGIDVV</sequence>
<dbReference type="KEGG" id="apo:Arcpr_0117"/>
<dbReference type="GeneID" id="8738763"/>
<dbReference type="STRING" id="572546.Arcpr_0117"/>
<dbReference type="EMBL" id="CP001857">
    <property type="protein sequence ID" value="ADB57189.1"/>
    <property type="molecule type" value="Genomic_DNA"/>
</dbReference>
<protein>
    <submittedName>
        <fullName evidence="1">Uncharacterized protein</fullName>
    </submittedName>
</protein>
<dbReference type="RefSeq" id="WP_012939525.1">
    <property type="nucleotide sequence ID" value="NC_013741.1"/>
</dbReference>
<reference evidence="1 2" key="1">
    <citation type="journal article" date="2010" name="Stand. Genomic Sci.">
        <title>Complete genome sequence of Archaeoglobus profundus type strain (AV18).</title>
        <authorList>
            <person name="von Jan M."/>
            <person name="Lapidus A."/>
            <person name="Del Rio T.G."/>
            <person name="Copeland A."/>
            <person name="Tice H."/>
            <person name="Cheng J.F."/>
            <person name="Lucas S."/>
            <person name="Chen F."/>
            <person name="Nolan M."/>
            <person name="Goodwin L."/>
            <person name="Han C."/>
            <person name="Pitluck S."/>
            <person name="Liolios K."/>
            <person name="Ivanova N."/>
            <person name="Mavromatis K."/>
            <person name="Ovchinnikova G."/>
            <person name="Chertkov O."/>
            <person name="Pati A."/>
            <person name="Chen A."/>
            <person name="Palaniappan K."/>
            <person name="Land M."/>
            <person name="Hauser L."/>
            <person name="Chang Y.J."/>
            <person name="Jeffries C.D."/>
            <person name="Saunders E."/>
            <person name="Brettin T."/>
            <person name="Detter J.C."/>
            <person name="Chain P."/>
            <person name="Eichinger K."/>
            <person name="Huber H."/>
            <person name="Spring S."/>
            <person name="Rohde M."/>
            <person name="Goker M."/>
            <person name="Wirth R."/>
            <person name="Woyke T."/>
            <person name="Bristow J."/>
            <person name="Eisen J.A."/>
            <person name="Markowitz V."/>
            <person name="Hugenholtz P."/>
            <person name="Kyrpides N.C."/>
            <person name="Klenk H.P."/>
        </authorList>
    </citation>
    <scope>NUCLEOTIDE SEQUENCE [LARGE SCALE GENOMIC DNA]</scope>
    <source>
        <strain evidence="2">DSM 5631 / JCM 9629 / NBRC 100127 / Av18</strain>
    </source>
</reference>
<evidence type="ECO:0000313" key="1">
    <source>
        <dbReference type="EMBL" id="ADB57189.1"/>
    </source>
</evidence>
<dbReference type="HOGENOM" id="CLU_2695507_0_0_2"/>
<keyword evidence="2" id="KW-1185">Reference proteome</keyword>
<proteinExistence type="predicted"/>
<gene>
    <name evidence="1" type="ordered locus">Arcpr_0117</name>
</gene>
<evidence type="ECO:0000313" key="2">
    <source>
        <dbReference type="Proteomes" id="UP000001901"/>
    </source>
</evidence>
<accession>D2RFW4</accession>
<name>D2RFW4_ARCPA</name>
<dbReference type="PaxDb" id="572546-Arcpr_0117"/>